<name>A0A1W2GCA9_REIFA</name>
<evidence type="ECO:0000256" key="1">
    <source>
        <dbReference type="ARBA" id="ARBA00022729"/>
    </source>
</evidence>
<evidence type="ECO:0000256" key="2">
    <source>
        <dbReference type="SAM" id="SignalP"/>
    </source>
</evidence>
<dbReference type="Gene3D" id="2.40.160.20">
    <property type="match status" value="1"/>
</dbReference>
<dbReference type="Pfam" id="PF13505">
    <property type="entry name" value="OMP_b-brl"/>
    <property type="match status" value="1"/>
</dbReference>
<dbReference type="RefSeq" id="WP_084372391.1">
    <property type="nucleotide sequence ID" value="NZ_FWYF01000002.1"/>
</dbReference>
<proteinExistence type="predicted"/>
<evidence type="ECO:0000259" key="3">
    <source>
        <dbReference type="Pfam" id="PF13505"/>
    </source>
</evidence>
<feature type="signal peptide" evidence="2">
    <location>
        <begin position="1"/>
        <end position="20"/>
    </location>
</feature>
<accession>A0A1W2GCA9</accession>
<evidence type="ECO:0000313" key="5">
    <source>
        <dbReference type="Proteomes" id="UP000192472"/>
    </source>
</evidence>
<dbReference type="STRING" id="692418.SAMN04488029_1777"/>
<feature type="domain" description="Outer membrane protein beta-barrel" evidence="3">
    <location>
        <begin position="15"/>
        <end position="172"/>
    </location>
</feature>
<dbReference type="AlphaFoldDB" id="A0A1W2GCA9"/>
<protein>
    <submittedName>
        <fullName evidence="4">Outer membrane protein W</fullName>
    </submittedName>
</protein>
<evidence type="ECO:0000313" key="4">
    <source>
        <dbReference type="EMBL" id="SMD33978.1"/>
    </source>
</evidence>
<keyword evidence="1 2" id="KW-0732">Signal</keyword>
<dbReference type="InterPro" id="IPR027385">
    <property type="entry name" value="Beta-barrel_OMP"/>
</dbReference>
<dbReference type="OrthoDB" id="945117at2"/>
<keyword evidence="5" id="KW-1185">Reference proteome</keyword>
<feature type="chain" id="PRO_5013343297" evidence="2">
    <location>
        <begin position="21"/>
        <end position="178"/>
    </location>
</feature>
<reference evidence="4 5" key="1">
    <citation type="submission" date="2017-04" db="EMBL/GenBank/DDBJ databases">
        <authorList>
            <person name="Afonso C.L."/>
            <person name="Miller P.J."/>
            <person name="Scott M.A."/>
            <person name="Spackman E."/>
            <person name="Goraichik I."/>
            <person name="Dimitrov K.M."/>
            <person name="Suarez D.L."/>
            <person name="Swayne D.E."/>
        </authorList>
    </citation>
    <scope>NUCLEOTIDE SEQUENCE [LARGE SCALE GENOMIC DNA]</scope>
    <source>
        <strain evidence="4 5">DSM 26133</strain>
    </source>
</reference>
<organism evidence="4 5">
    <name type="scientific">Reichenbachiella faecimaris</name>
    <dbReference type="NCBI Taxonomy" id="692418"/>
    <lineage>
        <taxon>Bacteria</taxon>
        <taxon>Pseudomonadati</taxon>
        <taxon>Bacteroidota</taxon>
        <taxon>Cytophagia</taxon>
        <taxon>Cytophagales</taxon>
        <taxon>Reichenbachiellaceae</taxon>
        <taxon>Reichenbachiella</taxon>
    </lineage>
</organism>
<gene>
    <name evidence="4" type="ORF">SAMN04488029_1777</name>
</gene>
<dbReference type="Proteomes" id="UP000192472">
    <property type="component" value="Unassembled WGS sequence"/>
</dbReference>
<dbReference type="EMBL" id="FWYF01000002">
    <property type="protein sequence ID" value="SMD33978.1"/>
    <property type="molecule type" value="Genomic_DNA"/>
</dbReference>
<sequence length="178" mass="18626">MFKKILLVGMYCTCALVATAQVEKGDKVLGANLSITSQTVGDFTFTQAFLVASGEIYVTDNISVGAGPLLFASFSDAADSGGVGLNLLGNYSFLTDAGVVMPYVGAQYTFLSTIDSESDEPPSFGSLGGNVGMKIFLTERTSIDAKLSYTGYIHSSLDEVPDGGNLALNIGFSIIFPN</sequence>